<dbReference type="STRING" id="379066.GAU_3321"/>
<evidence type="ECO:0000256" key="2">
    <source>
        <dbReference type="ARBA" id="ARBA00022723"/>
    </source>
</evidence>
<reference evidence="6" key="1">
    <citation type="submission" date="2006-03" db="EMBL/GenBank/DDBJ databases">
        <title>Complete genome sequence of Gemmatimonas aurantiaca T-27 that represents a novel phylum Gemmatimonadetes.</title>
        <authorList>
            <person name="Takasaki K."/>
            <person name="Ichikawa N."/>
            <person name="Miura H."/>
            <person name="Matsushita S."/>
            <person name="Watanabe Y."/>
            <person name="Oguchi A."/>
            <person name="Ankai A."/>
            <person name="Yashiro I."/>
            <person name="Takahashi M."/>
            <person name="Terui Y."/>
            <person name="Fukui S."/>
            <person name="Yokoyama H."/>
            <person name="Tanikawa S."/>
            <person name="Hanada S."/>
            <person name="Kamagata Y."/>
            <person name="Fujita N."/>
        </authorList>
    </citation>
    <scope>NUCLEOTIDE SEQUENCE [LARGE SCALE GENOMIC DNA]</scope>
    <source>
        <strain evidence="6">T-27 / DSM 14586 / JCM 11422 / NBRC 100505</strain>
    </source>
</reference>
<comment type="similarity">
    <text evidence="1">Belongs to the HpcH/HpaI aldolase family.</text>
</comment>
<evidence type="ECO:0000313" key="5">
    <source>
        <dbReference type="EMBL" id="BAH40363.1"/>
    </source>
</evidence>
<dbReference type="InterPro" id="IPR005000">
    <property type="entry name" value="Aldolase/citrate-lyase_domain"/>
</dbReference>
<gene>
    <name evidence="5" type="primary">garL</name>
    <name evidence="5" type="ordered locus">GAU_3321</name>
</gene>
<dbReference type="SUPFAM" id="SSF51621">
    <property type="entry name" value="Phosphoenolpyruvate/pyruvate domain"/>
    <property type="match status" value="1"/>
</dbReference>
<dbReference type="eggNOG" id="COG3836">
    <property type="taxonomic scope" value="Bacteria"/>
</dbReference>
<accession>C1ACY6</accession>
<dbReference type="PANTHER" id="PTHR30502">
    <property type="entry name" value="2-KETO-3-DEOXY-L-RHAMNONATE ALDOLASE"/>
    <property type="match status" value="1"/>
</dbReference>
<keyword evidence="2" id="KW-0479">Metal-binding</keyword>
<dbReference type="AlphaFoldDB" id="C1ACY6"/>
<sequence>MNRAIELLSSGQSTFGIFSHDRSLDNARLLSRSGLDFVLIDMEHGPLDVETLRTFLLGMTDKRRVLEKGNMQPDVTPIVRIAPNGRDQASFIAKQVLDVGAMGVMFPYINTKEEALQAVRSVRYPQKRGAPDFEPQGIRGSAPGNAVWLWGVSDYTDRADVWPLDPRGDLMAVIQIETAEAVKNVSEILSVPGISAIFVGPADLAMSLGGTGEAGAAELEAAIQTVLRACKAKNIPIGITTNAQTVERRIKEGFNFVTVSYGDGGITPATATALQLGRTAAGRR</sequence>
<dbReference type="EC" id="4.1.2.20" evidence="5"/>
<keyword evidence="3 5" id="KW-0456">Lyase</keyword>
<evidence type="ECO:0000313" key="6">
    <source>
        <dbReference type="Proteomes" id="UP000002209"/>
    </source>
</evidence>
<keyword evidence="6" id="KW-1185">Reference proteome</keyword>
<dbReference type="InterPro" id="IPR040442">
    <property type="entry name" value="Pyrv_kinase-like_dom_sf"/>
</dbReference>
<dbReference type="KEGG" id="gau:GAU_3321"/>
<dbReference type="Gene3D" id="3.20.20.60">
    <property type="entry name" value="Phosphoenolpyruvate-binding domains"/>
    <property type="match status" value="1"/>
</dbReference>
<feature type="domain" description="HpcH/HpaI aldolase/citrate lyase" evidence="4">
    <location>
        <begin position="16"/>
        <end position="260"/>
    </location>
</feature>
<organism evidence="5 6">
    <name type="scientific">Gemmatimonas aurantiaca (strain DSM 14586 / JCM 11422 / NBRC 100505 / T-27)</name>
    <dbReference type="NCBI Taxonomy" id="379066"/>
    <lineage>
        <taxon>Bacteria</taxon>
        <taxon>Pseudomonadati</taxon>
        <taxon>Gemmatimonadota</taxon>
        <taxon>Gemmatimonadia</taxon>
        <taxon>Gemmatimonadales</taxon>
        <taxon>Gemmatimonadaceae</taxon>
        <taxon>Gemmatimonas</taxon>
    </lineage>
</organism>
<protein>
    <submittedName>
        <fullName evidence="5">2-dehydro-3-deoxyglucarate aldolase</fullName>
        <ecNumber evidence="5">4.1.2.20</ecNumber>
    </submittedName>
</protein>
<proteinExistence type="inferred from homology"/>
<name>C1ACY6_GEMAT</name>
<dbReference type="Pfam" id="PF03328">
    <property type="entry name" value="HpcH_HpaI"/>
    <property type="match status" value="1"/>
</dbReference>
<dbReference type="HOGENOM" id="CLU_059964_4_1_0"/>
<evidence type="ECO:0000259" key="4">
    <source>
        <dbReference type="Pfam" id="PF03328"/>
    </source>
</evidence>
<dbReference type="EMBL" id="AP009153">
    <property type="protein sequence ID" value="BAH40363.1"/>
    <property type="molecule type" value="Genomic_DNA"/>
</dbReference>
<evidence type="ECO:0000256" key="1">
    <source>
        <dbReference type="ARBA" id="ARBA00005568"/>
    </source>
</evidence>
<dbReference type="GO" id="GO:0046872">
    <property type="term" value="F:metal ion binding"/>
    <property type="evidence" value="ECO:0007669"/>
    <property type="project" value="UniProtKB-KW"/>
</dbReference>
<dbReference type="InterPro" id="IPR015813">
    <property type="entry name" value="Pyrv/PenolPyrv_kinase-like_dom"/>
</dbReference>
<dbReference type="InterPro" id="IPR050251">
    <property type="entry name" value="HpcH-HpaI_aldolase"/>
</dbReference>
<dbReference type="Proteomes" id="UP000002209">
    <property type="component" value="Chromosome"/>
</dbReference>
<dbReference type="GO" id="GO:0005737">
    <property type="term" value="C:cytoplasm"/>
    <property type="evidence" value="ECO:0007669"/>
    <property type="project" value="TreeGrafter"/>
</dbReference>
<dbReference type="GO" id="GO:0008672">
    <property type="term" value="F:2-dehydro-3-deoxyglucarate aldolase activity"/>
    <property type="evidence" value="ECO:0007669"/>
    <property type="project" value="UniProtKB-EC"/>
</dbReference>
<dbReference type="PANTHER" id="PTHR30502:SF0">
    <property type="entry name" value="PHOSPHOENOLPYRUVATE CARBOXYLASE FAMILY PROTEIN"/>
    <property type="match status" value="1"/>
</dbReference>
<evidence type="ECO:0000256" key="3">
    <source>
        <dbReference type="ARBA" id="ARBA00023239"/>
    </source>
</evidence>